<keyword evidence="1" id="KW-0695">RNA-directed DNA polymerase</keyword>
<keyword evidence="1" id="KW-0808">Transferase</keyword>
<evidence type="ECO:0000313" key="1">
    <source>
        <dbReference type="EMBL" id="GFR93423.1"/>
    </source>
</evidence>
<dbReference type="EMBL" id="BMAT01012502">
    <property type="protein sequence ID" value="GFR93423.1"/>
    <property type="molecule type" value="Genomic_DNA"/>
</dbReference>
<sequence>MKVWMMTNKLKLYDDKTEIIILGKDVHSIPTTTLNINGNIILTSKRIKNLGVYLDNGTSISSHVNVCRAAYFKIRKRSTIQNILDWKVTTALITTLCLQGFQKILYKGFKLSNISQPD</sequence>
<keyword evidence="2" id="KW-1185">Reference proteome</keyword>
<accession>A0AAV4H8K6</accession>
<dbReference type="Proteomes" id="UP000762676">
    <property type="component" value="Unassembled WGS sequence"/>
</dbReference>
<protein>
    <submittedName>
        <fullName evidence="1">Reverse transcriptase</fullName>
    </submittedName>
</protein>
<comment type="caution">
    <text evidence="1">The sequence shown here is derived from an EMBL/GenBank/DDBJ whole genome shotgun (WGS) entry which is preliminary data.</text>
</comment>
<dbReference type="AlphaFoldDB" id="A0AAV4H8K6"/>
<proteinExistence type="predicted"/>
<dbReference type="GO" id="GO:0003964">
    <property type="term" value="F:RNA-directed DNA polymerase activity"/>
    <property type="evidence" value="ECO:0007669"/>
    <property type="project" value="UniProtKB-KW"/>
</dbReference>
<reference evidence="1 2" key="1">
    <citation type="journal article" date="2021" name="Elife">
        <title>Chloroplast acquisition without the gene transfer in kleptoplastic sea slugs, Plakobranchus ocellatus.</title>
        <authorList>
            <person name="Maeda T."/>
            <person name="Takahashi S."/>
            <person name="Yoshida T."/>
            <person name="Shimamura S."/>
            <person name="Takaki Y."/>
            <person name="Nagai Y."/>
            <person name="Toyoda A."/>
            <person name="Suzuki Y."/>
            <person name="Arimoto A."/>
            <person name="Ishii H."/>
            <person name="Satoh N."/>
            <person name="Nishiyama T."/>
            <person name="Hasebe M."/>
            <person name="Maruyama T."/>
            <person name="Minagawa J."/>
            <person name="Obokata J."/>
            <person name="Shigenobu S."/>
        </authorList>
    </citation>
    <scope>NUCLEOTIDE SEQUENCE [LARGE SCALE GENOMIC DNA]</scope>
</reference>
<gene>
    <name evidence="1" type="ORF">ElyMa_006225400</name>
</gene>
<keyword evidence="1" id="KW-0548">Nucleotidyltransferase</keyword>
<organism evidence="1 2">
    <name type="scientific">Elysia marginata</name>
    <dbReference type="NCBI Taxonomy" id="1093978"/>
    <lineage>
        <taxon>Eukaryota</taxon>
        <taxon>Metazoa</taxon>
        <taxon>Spiralia</taxon>
        <taxon>Lophotrochozoa</taxon>
        <taxon>Mollusca</taxon>
        <taxon>Gastropoda</taxon>
        <taxon>Heterobranchia</taxon>
        <taxon>Euthyneura</taxon>
        <taxon>Panpulmonata</taxon>
        <taxon>Sacoglossa</taxon>
        <taxon>Placobranchoidea</taxon>
        <taxon>Plakobranchidae</taxon>
        <taxon>Elysia</taxon>
    </lineage>
</organism>
<name>A0AAV4H8K6_9GAST</name>
<evidence type="ECO:0000313" key="2">
    <source>
        <dbReference type="Proteomes" id="UP000762676"/>
    </source>
</evidence>